<dbReference type="InterPro" id="IPR031304">
    <property type="entry name" value="SLT_2"/>
</dbReference>
<accession>A0A5B0WQJ1</accession>
<dbReference type="RefSeq" id="WP_149612986.1">
    <property type="nucleotide sequence ID" value="NZ_VTUX01000010.1"/>
</dbReference>
<dbReference type="Pfam" id="PF13406">
    <property type="entry name" value="SLT_2"/>
    <property type="match status" value="1"/>
</dbReference>
<dbReference type="FunFam" id="1.10.8.350:FF:000001">
    <property type="entry name" value="Lytic murein transglycosylase B"/>
    <property type="match status" value="1"/>
</dbReference>
<name>A0A5B0WQJ1_9GAMM</name>
<keyword evidence="2" id="KW-0732">Signal</keyword>
<dbReference type="EMBL" id="VTUX01000010">
    <property type="protein sequence ID" value="KAA1188525.1"/>
    <property type="molecule type" value="Genomic_DNA"/>
</dbReference>
<gene>
    <name evidence="4" type="primary">mltB</name>
    <name evidence="4" type="ORF">F0M18_18735</name>
</gene>
<dbReference type="NCBIfam" id="TIGR02282">
    <property type="entry name" value="MltB"/>
    <property type="match status" value="1"/>
</dbReference>
<dbReference type="PANTHER" id="PTHR30163:SF9">
    <property type="entry name" value="MEMBRANE-BOUND LYTIC MUREIN TRANSGLYCOSYLASE B"/>
    <property type="match status" value="1"/>
</dbReference>
<dbReference type="Gene3D" id="1.10.530.10">
    <property type="match status" value="1"/>
</dbReference>
<dbReference type="GO" id="GO:0009253">
    <property type="term" value="P:peptidoglycan catabolic process"/>
    <property type="evidence" value="ECO:0007669"/>
    <property type="project" value="TreeGrafter"/>
</dbReference>
<feature type="signal peptide" evidence="2">
    <location>
        <begin position="1"/>
        <end position="21"/>
    </location>
</feature>
<evidence type="ECO:0000256" key="2">
    <source>
        <dbReference type="SAM" id="SignalP"/>
    </source>
</evidence>
<comment type="caution">
    <text evidence="4">The sequence shown here is derived from an EMBL/GenBank/DDBJ whole genome shotgun (WGS) entry which is preliminary data.</text>
</comment>
<dbReference type="SUPFAM" id="SSF53955">
    <property type="entry name" value="Lysozyme-like"/>
    <property type="match status" value="1"/>
</dbReference>
<dbReference type="Gene3D" id="1.10.8.350">
    <property type="entry name" value="Bacterial muramidase"/>
    <property type="match status" value="1"/>
</dbReference>
<dbReference type="CDD" id="cd13399">
    <property type="entry name" value="Slt35-like"/>
    <property type="match status" value="1"/>
</dbReference>
<reference evidence="4 5" key="1">
    <citation type="submission" date="2019-09" db="EMBL/GenBank/DDBJ databases">
        <authorList>
            <person name="Chen X.-Y."/>
        </authorList>
    </citation>
    <scope>NUCLEOTIDE SEQUENCE [LARGE SCALE GENOMIC DNA]</scope>
    <source>
        <strain evidence="4 5">NY5</strain>
    </source>
</reference>
<protein>
    <submittedName>
        <fullName evidence="4">Lytic murein transglycosylase B</fullName>
    </submittedName>
</protein>
<evidence type="ECO:0000313" key="5">
    <source>
        <dbReference type="Proteomes" id="UP000323708"/>
    </source>
</evidence>
<dbReference type="AlphaFoldDB" id="A0A5B0WQJ1"/>
<dbReference type="InterPro" id="IPR043426">
    <property type="entry name" value="MltB-like"/>
</dbReference>
<feature type="domain" description="Transglycosylase SLT" evidence="3">
    <location>
        <begin position="37"/>
        <end position="322"/>
    </location>
</feature>
<evidence type="ECO:0000256" key="1">
    <source>
        <dbReference type="PIRSR" id="PIRSR611757-1"/>
    </source>
</evidence>
<keyword evidence="5" id="KW-1185">Reference proteome</keyword>
<sequence length="332" mass="37073">MTRFLRTGLLACCLWPTLSCAGENNYADNPAAGVVIDQLVAEEGFDPQALRAIFESASRQDSIIEAMDRPAEKTKPWYEYREIFVNDKRAQQGVEFYQQHRAALSRAESKWGVPAEMIVAIIGVETYYGRIAGSYRVIDALSTLAFDYPRRSEFFTSELKHYLILTRDQKVDPLELKGSYAGAMGYGQFMPSSYRSYAVDFDGDDLADIWNNPTDAIGSVANYFAAHGWRPGEQVVLPARVEGDVPEEMFSRGRKLQPRFTVGEFAAAGLVPAGDADANAEAIGIEFELADGLEYWLGLHNFYVITRYNHSAMYAMSVYQLSKRIAEGVPEA</sequence>
<dbReference type="PANTHER" id="PTHR30163">
    <property type="entry name" value="MEMBRANE-BOUND LYTIC MUREIN TRANSGLYCOSYLASE B"/>
    <property type="match status" value="1"/>
</dbReference>
<feature type="active site" evidence="1">
    <location>
        <position position="125"/>
    </location>
</feature>
<dbReference type="InterPro" id="IPR023346">
    <property type="entry name" value="Lysozyme-like_dom_sf"/>
</dbReference>
<evidence type="ECO:0000259" key="3">
    <source>
        <dbReference type="Pfam" id="PF13406"/>
    </source>
</evidence>
<dbReference type="GO" id="GO:0008933">
    <property type="term" value="F:peptidoglycan lytic transglycosylase activity"/>
    <property type="evidence" value="ECO:0007669"/>
    <property type="project" value="TreeGrafter"/>
</dbReference>
<organism evidence="4 5">
    <name type="scientific">Pseudohalioglobus sediminis</name>
    <dbReference type="NCBI Taxonomy" id="2606449"/>
    <lineage>
        <taxon>Bacteria</taxon>
        <taxon>Pseudomonadati</taxon>
        <taxon>Pseudomonadota</taxon>
        <taxon>Gammaproteobacteria</taxon>
        <taxon>Cellvibrionales</taxon>
        <taxon>Halieaceae</taxon>
        <taxon>Pseudohalioglobus</taxon>
    </lineage>
</organism>
<feature type="chain" id="PRO_5022743456" evidence="2">
    <location>
        <begin position="22"/>
        <end position="332"/>
    </location>
</feature>
<evidence type="ECO:0000313" key="4">
    <source>
        <dbReference type="EMBL" id="KAA1188525.1"/>
    </source>
</evidence>
<proteinExistence type="predicted"/>
<dbReference type="InterPro" id="IPR011757">
    <property type="entry name" value="Lytic_transglycosylase_MltB"/>
</dbReference>
<dbReference type="Proteomes" id="UP000323708">
    <property type="component" value="Unassembled WGS sequence"/>
</dbReference>